<dbReference type="InterPro" id="IPR011990">
    <property type="entry name" value="TPR-like_helical_dom_sf"/>
</dbReference>
<dbReference type="AlphaFoldDB" id="A0A8H6NDN2"/>
<sequence>MWLVEKHRKVLGNEQLDTLISMNNLAITWKECGKREAAIRMMRDCLRGRELCLGPNHPHTIQTSSTLARWEEKDQLHGEINERQDGQRTSGQNTSNDRPGQNSTRRRHRISVAIISLLARKK</sequence>
<protein>
    <submittedName>
        <fullName evidence="2">Kinesin light chain</fullName>
    </submittedName>
</protein>
<gene>
    <name evidence="2" type="ORF">CMUS01_08149</name>
</gene>
<organism evidence="2 3">
    <name type="scientific">Colletotrichum musicola</name>
    <dbReference type="NCBI Taxonomy" id="2175873"/>
    <lineage>
        <taxon>Eukaryota</taxon>
        <taxon>Fungi</taxon>
        <taxon>Dikarya</taxon>
        <taxon>Ascomycota</taxon>
        <taxon>Pezizomycotina</taxon>
        <taxon>Sordariomycetes</taxon>
        <taxon>Hypocreomycetidae</taxon>
        <taxon>Glomerellales</taxon>
        <taxon>Glomerellaceae</taxon>
        <taxon>Colletotrichum</taxon>
        <taxon>Colletotrichum orchidearum species complex</taxon>
    </lineage>
</organism>
<dbReference type="Proteomes" id="UP000639643">
    <property type="component" value="Unassembled WGS sequence"/>
</dbReference>
<evidence type="ECO:0000313" key="2">
    <source>
        <dbReference type="EMBL" id="KAF6829474.1"/>
    </source>
</evidence>
<dbReference type="EMBL" id="WIGM01000309">
    <property type="protein sequence ID" value="KAF6829474.1"/>
    <property type="molecule type" value="Genomic_DNA"/>
</dbReference>
<keyword evidence="3" id="KW-1185">Reference proteome</keyword>
<dbReference type="OrthoDB" id="3038484at2759"/>
<evidence type="ECO:0000313" key="3">
    <source>
        <dbReference type="Proteomes" id="UP000639643"/>
    </source>
</evidence>
<feature type="compositionally biased region" description="Polar residues" evidence="1">
    <location>
        <begin position="87"/>
        <end position="103"/>
    </location>
</feature>
<name>A0A8H6NDN2_9PEZI</name>
<evidence type="ECO:0000256" key="1">
    <source>
        <dbReference type="SAM" id="MobiDB-lite"/>
    </source>
</evidence>
<accession>A0A8H6NDN2</accession>
<feature type="region of interest" description="Disordered" evidence="1">
    <location>
        <begin position="63"/>
        <end position="108"/>
    </location>
</feature>
<dbReference type="Pfam" id="PF13374">
    <property type="entry name" value="TPR_10"/>
    <property type="match status" value="1"/>
</dbReference>
<dbReference type="Gene3D" id="1.25.40.10">
    <property type="entry name" value="Tetratricopeptide repeat domain"/>
    <property type="match status" value="1"/>
</dbReference>
<feature type="compositionally biased region" description="Basic and acidic residues" evidence="1">
    <location>
        <begin position="69"/>
        <end position="86"/>
    </location>
</feature>
<proteinExistence type="predicted"/>
<comment type="caution">
    <text evidence="2">The sequence shown here is derived from an EMBL/GenBank/DDBJ whole genome shotgun (WGS) entry which is preliminary data.</text>
</comment>
<reference evidence="2" key="1">
    <citation type="journal article" date="2020" name="Phytopathology">
        <title>Genome Sequence Resources of Colletotrichum truncatum, C. plurivorum, C. musicola, and C. sojae: Four Species Pathogenic to Soybean (Glycine max).</title>
        <authorList>
            <person name="Rogerio F."/>
            <person name="Boufleur T.R."/>
            <person name="Ciampi-Guillardi M."/>
            <person name="Sukno S.A."/>
            <person name="Thon M.R."/>
            <person name="Massola Junior N.S."/>
            <person name="Baroncelli R."/>
        </authorList>
    </citation>
    <scope>NUCLEOTIDE SEQUENCE</scope>
    <source>
        <strain evidence="2">LFN0074</strain>
    </source>
</reference>